<dbReference type="Gene3D" id="2.60.120.10">
    <property type="entry name" value="Jelly Rolls"/>
    <property type="match status" value="1"/>
</dbReference>
<accession>A0A1H1C0Z1</accession>
<dbReference type="Gene3D" id="1.10.1660.10">
    <property type="match status" value="1"/>
</dbReference>
<dbReference type="Pfam" id="PF07883">
    <property type="entry name" value="Cupin_2"/>
    <property type="match status" value="1"/>
</dbReference>
<dbReference type="Pfam" id="PF13411">
    <property type="entry name" value="MerR_1"/>
    <property type="match status" value="1"/>
</dbReference>
<dbReference type="SUPFAM" id="SSF47413">
    <property type="entry name" value="lambda repressor-like DNA-binding domains"/>
    <property type="match status" value="1"/>
</dbReference>
<dbReference type="PANTHER" id="PTHR46797">
    <property type="entry name" value="HTH-TYPE TRANSCRIPTIONAL REGULATOR"/>
    <property type="match status" value="1"/>
</dbReference>
<name>A0A1H1C0Z1_9MICC</name>
<dbReference type="SMART" id="SM00530">
    <property type="entry name" value="HTH_XRE"/>
    <property type="match status" value="1"/>
</dbReference>
<dbReference type="InterPro" id="IPR011051">
    <property type="entry name" value="RmlC_Cupin_sf"/>
</dbReference>
<keyword evidence="1" id="KW-0238">DNA-binding</keyword>
<gene>
    <name evidence="5" type="ORF">SAMN04489742_1680</name>
</gene>
<dbReference type="GO" id="GO:0003700">
    <property type="term" value="F:DNA-binding transcription factor activity"/>
    <property type="evidence" value="ECO:0007669"/>
    <property type="project" value="TreeGrafter"/>
</dbReference>
<protein>
    <submittedName>
        <fullName evidence="5">Cupin domain-containing protein</fullName>
    </submittedName>
</protein>
<dbReference type="GO" id="GO:0003677">
    <property type="term" value="F:DNA binding"/>
    <property type="evidence" value="ECO:0007669"/>
    <property type="project" value="UniProtKB-KW"/>
</dbReference>
<dbReference type="InterPro" id="IPR010982">
    <property type="entry name" value="Lambda_DNA-bd_dom_sf"/>
</dbReference>
<dbReference type="InterPro" id="IPR000551">
    <property type="entry name" value="MerR-type_HTH_dom"/>
</dbReference>
<dbReference type="PROSITE" id="PS50937">
    <property type="entry name" value="HTH_MERR_2"/>
    <property type="match status" value="1"/>
</dbReference>
<evidence type="ECO:0000313" key="5">
    <source>
        <dbReference type="EMBL" id="SDQ57825.1"/>
    </source>
</evidence>
<evidence type="ECO:0000313" key="6">
    <source>
        <dbReference type="Proteomes" id="UP000181917"/>
    </source>
</evidence>
<dbReference type="GO" id="GO:0005829">
    <property type="term" value="C:cytosol"/>
    <property type="evidence" value="ECO:0007669"/>
    <property type="project" value="TreeGrafter"/>
</dbReference>
<evidence type="ECO:0000256" key="2">
    <source>
        <dbReference type="SAM" id="MobiDB-lite"/>
    </source>
</evidence>
<feature type="compositionally biased region" description="Low complexity" evidence="2">
    <location>
        <begin position="148"/>
        <end position="158"/>
    </location>
</feature>
<dbReference type="InterPro" id="IPR014710">
    <property type="entry name" value="RmlC-like_jellyroll"/>
</dbReference>
<dbReference type="AlphaFoldDB" id="A0A1H1C0Z1"/>
<dbReference type="PROSITE" id="PS50943">
    <property type="entry name" value="HTH_CROC1"/>
    <property type="match status" value="1"/>
</dbReference>
<dbReference type="InterPro" id="IPR050807">
    <property type="entry name" value="TransReg_Diox_bact_type"/>
</dbReference>
<feature type="region of interest" description="Disordered" evidence="2">
    <location>
        <begin position="147"/>
        <end position="166"/>
    </location>
</feature>
<dbReference type="EMBL" id="FNKH01000002">
    <property type="protein sequence ID" value="SDQ57825.1"/>
    <property type="molecule type" value="Genomic_DNA"/>
</dbReference>
<dbReference type="CDD" id="cd00093">
    <property type="entry name" value="HTH_XRE"/>
    <property type="match status" value="1"/>
</dbReference>
<proteinExistence type="predicted"/>
<dbReference type="PANTHER" id="PTHR46797:SF1">
    <property type="entry name" value="METHYLPHOSPHONATE SYNTHASE"/>
    <property type="match status" value="1"/>
</dbReference>
<dbReference type="Proteomes" id="UP000181917">
    <property type="component" value="Unassembled WGS sequence"/>
</dbReference>
<keyword evidence="6" id="KW-1185">Reference proteome</keyword>
<dbReference type="InterPro" id="IPR013096">
    <property type="entry name" value="Cupin_2"/>
</dbReference>
<reference evidence="5 6" key="1">
    <citation type="submission" date="2016-10" db="EMBL/GenBank/DDBJ databases">
        <authorList>
            <person name="de Groot N.N."/>
        </authorList>
    </citation>
    <scope>NUCLEOTIDE SEQUENCE [LARGE SCALE GENOMIC DNA]</scope>
    <source>
        <strain evidence="5 6">DSM 20117</strain>
    </source>
</reference>
<dbReference type="SUPFAM" id="SSF51182">
    <property type="entry name" value="RmlC-like cupins"/>
    <property type="match status" value="1"/>
</dbReference>
<dbReference type="Gene3D" id="1.10.260.40">
    <property type="entry name" value="lambda repressor-like DNA-binding domains"/>
    <property type="match status" value="1"/>
</dbReference>
<dbReference type="Pfam" id="PF01381">
    <property type="entry name" value="HTH_3"/>
    <property type="match status" value="1"/>
</dbReference>
<evidence type="ECO:0000259" key="3">
    <source>
        <dbReference type="PROSITE" id="PS50937"/>
    </source>
</evidence>
<dbReference type="InterPro" id="IPR001387">
    <property type="entry name" value="Cro/C1-type_HTH"/>
</dbReference>
<evidence type="ECO:0000256" key="1">
    <source>
        <dbReference type="ARBA" id="ARBA00023125"/>
    </source>
</evidence>
<dbReference type="STRING" id="37928.SAMN04489742_1680"/>
<evidence type="ECO:0000259" key="4">
    <source>
        <dbReference type="PROSITE" id="PS50943"/>
    </source>
</evidence>
<sequence>MFAACNGRMSEDGVAPFVRLPSVLVRLLSCLVQRTLYDRLKHSSFRRTFLAAGQEERTITTGIDQDQAGNEEQAAEAPILKIGHVASILGVPTARIRLWEHERLINPLRTDSGQRRYSPRDLERLQTIRDLLDTKAMTLTGVREALSEEVVPPSSMEPSPAPADPVGARAKALRLQQGMSLRDLAKLSGISPSALGAFERGLNKPNTGRISKIAHALGTTVPELLGTAPPESGTVVRAAERPSLPLNDEGVTIELLYRSATALQPQSIVVQPGCGIREAITHTGEDFLVVMTGEINLVLDTIEVHHLGPGDSATFPSTRPHSFHNPGTVPAHLIWVNTPATF</sequence>
<dbReference type="SUPFAM" id="SSF46955">
    <property type="entry name" value="Putative DNA-binding domain"/>
    <property type="match status" value="1"/>
</dbReference>
<feature type="domain" description="HTH cro/C1-type" evidence="4">
    <location>
        <begin position="171"/>
        <end position="224"/>
    </location>
</feature>
<dbReference type="InterPro" id="IPR009061">
    <property type="entry name" value="DNA-bd_dom_put_sf"/>
</dbReference>
<dbReference type="SMART" id="SM00422">
    <property type="entry name" value="HTH_MERR"/>
    <property type="match status" value="1"/>
</dbReference>
<dbReference type="CDD" id="cd02209">
    <property type="entry name" value="cupin_XRE_C"/>
    <property type="match status" value="1"/>
</dbReference>
<feature type="domain" description="HTH merR-type" evidence="3">
    <location>
        <begin position="79"/>
        <end position="148"/>
    </location>
</feature>
<organism evidence="5 6">
    <name type="scientific">Crystallibacter crystallopoietes</name>
    <dbReference type="NCBI Taxonomy" id="37928"/>
    <lineage>
        <taxon>Bacteria</taxon>
        <taxon>Bacillati</taxon>
        <taxon>Actinomycetota</taxon>
        <taxon>Actinomycetes</taxon>
        <taxon>Micrococcales</taxon>
        <taxon>Micrococcaceae</taxon>
        <taxon>Crystallibacter</taxon>
    </lineage>
</organism>